<dbReference type="EMBL" id="GL377623">
    <property type="protein sequence ID" value="EFJ15337.1"/>
    <property type="molecule type" value="Genomic_DNA"/>
</dbReference>
<keyword evidence="1" id="KW-0472">Membrane</keyword>
<dbReference type="KEGG" id="smo:SELMODRAFT_422731"/>
<keyword evidence="1" id="KW-1133">Transmembrane helix</keyword>
<organism evidence="3">
    <name type="scientific">Selaginella moellendorffii</name>
    <name type="common">Spikemoss</name>
    <dbReference type="NCBI Taxonomy" id="88036"/>
    <lineage>
        <taxon>Eukaryota</taxon>
        <taxon>Viridiplantae</taxon>
        <taxon>Streptophyta</taxon>
        <taxon>Embryophyta</taxon>
        <taxon>Tracheophyta</taxon>
        <taxon>Lycopodiopsida</taxon>
        <taxon>Selaginellales</taxon>
        <taxon>Selaginellaceae</taxon>
        <taxon>Selaginella</taxon>
    </lineage>
</organism>
<evidence type="ECO:0000256" key="1">
    <source>
        <dbReference type="SAM" id="Phobius"/>
    </source>
</evidence>
<accession>D8SJD1</accession>
<proteinExistence type="predicted"/>
<name>D8SJD1_SELML</name>
<evidence type="ECO:0000313" key="3">
    <source>
        <dbReference type="Proteomes" id="UP000001514"/>
    </source>
</evidence>
<dbReference type="AlphaFoldDB" id="D8SJD1"/>
<dbReference type="FunCoup" id="D8SJD1">
    <property type="interactions" value="1518"/>
</dbReference>
<keyword evidence="1" id="KW-0812">Transmembrane</keyword>
<dbReference type="HOGENOM" id="CLU_1279550_0_0_1"/>
<dbReference type="SUPFAM" id="SSF103511">
    <property type="entry name" value="Chlorophyll a-b binding protein"/>
    <property type="match status" value="1"/>
</dbReference>
<protein>
    <submittedName>
        <fullName evidence="2">Uncharacterized protein</fullName>
    </submittedName>
</protein>
<dbReference type="STRING" id="88036.D8SJD1"/>
<keyword evidence="3" id="KW-1185">Reference proteome</keyword>
<feature type="transmembrane region" description="Helical" evidence="1">
    <location>
        <begin position="49"/>
        <end position="66"/>
    </location>
</feature>
<feature type="transmembrane region" description="Helical" evidence="1">
    <location>
        <begin position="25"/>
        <end position="43"/>
    </location>
</feature>
<feature type="transmembrane region" description="Helical" evidence="1">
    <location>
        <begin position="184"/>
        <end position="202"/>
    </location>
</feature>
<feature type="transmembrane region" description="Helical" evidence="1">
    <location>
        <begin position="159"/>
        <end position="178"/>
    </location>
</feature>
<dbReference type="InParanoid" id="D8SJD1"/>
<gene>
    <name evidence="2" type="ORF">SELMODRAFT_422731</name>
</gene>
<reference evidence="2 3" key="1">
    <citation type="journal article" date="2011" name="Science">
        <title>The Selaginella genome identifies genetic changes associated with the evolution of vascular plants.</title>
        <authorList>
            <person name="Banks J.A."/>
            <person name="Nishiyama T."/>
            <person name="Hasebe M."/>
            <person name="Bowman J.L."/>
            <person name="Gribskov M."/>
            <person name="dePamphilis C."/>
            <person name="Albert V.A."/>
            <person name="Aono N."/>
            <person name="Aoyama T."/>
            <person name="Ambrose B.A."/>
            <person name="Ashton N.W."/>
            <person name="Axtell M.J."/>
            <person name="Barker E."/>
            <person name="Barker M.S."/>
            <person name="Bennetzen J.L."/>
            <person name="Bonawitz N.D."/>
            <person name="Chapple C."/>
            <person name="Cheng C."/>
            <person name="Correa L.G."/>
            <person name="Dacre M."/>
            <person name="DeBarry J."/>
            <person name="Dreyer I."/>
            <person name="Elias M."/>
            <person name="Engstrom E.M."/>
            <person name="Estelle M."/>
            <person name="Feng L."/>
            <person name="Finet C."/>
            <person name="Floyd S.K."/>
            <person name="Frommer W.B."/>
            <person name="Fujita T."/>
            <person name="Gramzow L."/>
            <person name="Gutensohn M."/>
            <person name="Harholt J."/>
            <person name="Hattori M."/>
            <person name="Heyl A."/>
            <person name="Hirai T."/>
            <person name="Hiwatashi Y."/>
            <person name="Ishikawa M."/>
            <person name="Iwata M."/>
            <person name="Karol K.G."/>
            <person name="Koehler B."/>
            <person name="Kolukisaoglu U."/>
            <person name="Kubo M."/>
            <person name="Kurata T."/>
            <person name="Lalonde S."/>
            <person name="Li K."/>
            <person name="Li Y."/>
            <person name="Litt A."/>
            <person name="Lyons E."/>
            <person name="Manning G."/>
            <person name="Maruyama T."/>
            <person name="Michael T.P."/>
            <person name="Mikami K."/>
            <person name="Miyazaki S."/>
            <person name="Morinaga S."/>
            <person name="Murata T."/>
            <person name="Mueller-Roeber B."/>
            <person name="Nelson D.R."/>
            <person name="Obara M."/>
            <person name="Oguri Y."/>
            <person name="Olmstead R.G."/>
            <person name="Onodera N."/>
            <person name="Petersen B.L."/>
            <person name="Pils B."/>
            <person name="Prigge M."/>
            <person name="Rensing S.A."/>
            <person name="Riano-Pachon D.M."/>
            <person name="Roberts A.W."/>
            <person name="Sato Y."/>
            <person name="Scheller H.V."/>
            <person name="Schulz B."/>
            <person name="Schulz C."/>
            <person name="Shakirov E.V."/>
            <person name="Shibagaki N."/>
            <person name="Shinohara N."/>
            <person name="Shippen D.E."/>
            <person name="Soerensen I."/>
            <person name="Sotooka R."/>
            <person name="Sugimoto N."/>
            <person name="Sugita M."/>
            <person name="Sumikawa N."/>
            <person name="Tanurdzic M."/>
            <person name="Theissen G."/>
            <person name="Ulvskov P."/>
            <person name="Wakazuki S."/>
            <person name="Weng J.K."/>
            <person name="Willats W.W."/>
            <person name="Wipf D."/>
            <person name="Wolf P.G."/>
            <person name="Yang L."/>
            <person name="Zimmer A.D."/>
            <person name="Zhu Q."/>
            <person name="Mitros T."/>
            <person name="Hellsten U."/>
            <person name="Loque D."/>
            <person name="Otillar R."/>
            <person name="Salamov A."/>
            <person name="Schmutz J."/>
            <person name="Shapiro H."/>
            <person name="Lindquist E."/>
            <person name="Lucas S."/>
            <person name="Rokhsar D."/>
            <person name="Grigoriev I.V."/>
        </authorList>
    </citation>
    <scope>NUCLEOTIDE SEQUENCE [LARGE SCALE GENOMIC DNA]</scope>
</reference>
<evidence type="ECO:0000313" key="2">
    <source>
        <dbReference type="EMBL" id="EFJ15337.1"/>
    </source>
</evidence>
<sequence>MAEAVIVGALAPGVNRPTWTAFRNVMISLSVVLAVQLAIAVQWSSNELLLHVCCLTALAATLFLLLKCSKWTSSELSTTRHMSSEEEEFEARLARIQRKSAAGKKAAARKAKKLEGSGGASKGGKALLLPPVPLEDAISEGLVVELGFNPYTERLNGRFAMLGLAALLLVELATGSSFVKYHEAAIIGIQAYTMLAIAALFVKYEKEKRSVWPPQA</sequence>
<dbReference type="Gramene" id="EFJ15337">
    <property type="protein sequence ID" value="EFJ15337"/>
    <property type="gene ID" value="SELMODRAFT_422731"/>
</dbReference>
<dbReference type="Proteomes" id="UP000001514">
    <property type="component" value="Unassembled WGS sequence"/>
</dbReference>
<dbReference type="eggNOG" id="KOG0552">
    <property type="taxonomic scope" value="Eukaryota"/>
</dbReference>
<dbReference type="GO" id="GO:0009535">
    <property type="term" value="C:chloroplast thylakoid membrane"/>
    <property type="evidence" value="ECO:0000318"/>
    <property type="project" value="GO_Central"/>
</dbReference>